<reference evidence="2 3" key="1">
    <citation type="submission" date="2024-04" db="EMBL/GenBank/DDBJ databases">
        <authorList>
            <person name="Fracassetti M."/>
        </authorList>
    </citation>
    <scope>NUCLEOTIDE SEQUENCE [LARGE SCALE GENOMIC DNA]</scope>
</reference>
<evidence type="ECO:0000313" key="2">
    <source>
        <dbReference type="EMBL" id="CAL1405840.1"/>
    </source>
</evidence>
<keyword evidence="3" id="KW-1185">Reference proteome</keyword>
<dbReference type="AlphaFoldDB" id="A0AAV2G5A1"/>
<dbReference type="EMBL" id="OZ034821">
    <property type="protein sequence ID" value="CAL1405840.1"/>
    <property type="molecule type" value="Genomic_DNA"/>
</dbReference>
<dbReference type="Proteomes" id="UP001497516">
    <property type="component" value="Chromosome 8"/>
</dbReference>
<proteinExistence type="predicted"/>
<evidence type="ECO:0000256" key="1">
    <source>
        <dbReference type="SAM" id="MobiDB-lite"/>
    </source>
</evidence>
<feature type="region of interest" description="Disordered" evidence="1">
    <location>
        <begin position="30"/>
        <end position="69"/>
    </location>
</feature>
<evidence type="ECO:0000313" key="3">
    <source>
        <dbReference type="Proteomes" id="UP001497516"/>
    </source>
</evidence>
<name>A0AAV2G5A1_9ROSI</name>
<gene>
    <name evidence="2" type="ORF">LTRI10_LOCUS45605</name>
</gene>
<protein>
    <submittedName>
        <fullName evidence="2">Uncharacterized protein</fullName>
    </submittedName>
</protein>
<sequence>MARARAGKAKARPCPRPCFAQVQPFKQIGAKGEGVPSFRETERYLERESDETESSSVFDRSPSPREPDLSLEKIRLSARSRLSSFTVWFPHLS</sequence>
<organism evidence="2 3">
    <name type="scientific">Linum trigynum</name>
    <dbReference type="NCBI Taxonomy" id="586398"/>
    <lineage>
        <taxon>Eukaryota</taxon>
        <taxon>Viridiplantae</taxon>
        <taxon>Streptophyta</taxon>
        <taxon>Embryophyta</taxon>
        <taxon>Tracheophyta</taxon>
        <taxon>Spermatophyta</taxon>
        <taxon>Magnoliopsida</taxon>
        <taxon>eudicotyledons</taxon>
        <taxon>Gunneridae</taxon>
        <taxon>Pentapetalae</taxon>
        <taxon>rosids</taxon>
        <taxon>fabids</taxon>
        <taxon>Malpighiales</taxon>
        <taxon>Linaceae</taxon>
        <taxon>Linum</taxon>
    </lineage>
</organism>
<accession>A0AAV2G5A1</accession>